<comment type="caution">
    <text evidence="2">The sequence shown here is derived from an EMBL/GenBank/DDBJ whole genome shotgun (WGS) entry which is preliminary data.</text>
</comment>
<accession>A0A9P5NCV6</accession>
<evidence type="ECO:0000256" key="1">
    <source>
        <dbReference type="SAM" id="MobiDB-lite"/>
    </source>
</evidence>
<dbReference type="EMBL" id="JADNYJ010000121">
    <property type="protein sequence ID" value="KAF8882614.1"/>
    <property type="molecule type" value="Genomic_DNA"/>
</dbReference>
<feature type="compositionally biased region" description="Basic and acidic residues" evidence="1">
    <location>
        <begin position="40"/>
        <end position="51"/>
    </location>
</feature>
<dbReference type="AlphaFoldDB" id="A0A9P5NCV6"/>
<keyword evidence="3" id="KW-1185">Reference proteome</keyword>
<evidence type="ECO:0000313" key="3">
    <source>
        <dbReference type="Proteomes" id="UP000724874"/>
    </source>
</evidence>
<proteinExistence type="predicted"/>
<evidence type="ECO:0000313" key="2">
    <source>
        <dbReference type="EMBL" id="KAF8882614.1"/>
    </source>
</evidence>
<sequence length="294" mass="32899">MNRLALAREVLASSACCERGREGEGEGGRYEGLRLLSTRGRYDGRDGDGSRRQKRFPPPSRGYTREVEGRWHRGGLRRGENHLCLAFASKGGGTGWGETEPQVMLARERWKEAGWWRVIVTASGSHCTREEGKRWWRRQRKQLHFAFACDGEEMAGGVGEGGGKRGVGEVRCEKSTRSLHWKRREAGEASVGEDKESTTSDSRLQAREVHRDNDCHRDAAFLTYLSEPPINWVLPCHLPVWPSFSLLDREEEGEEDAAWWRSSANAFWPSSGAPGTGSVVTVTCPTSTSPFSFT</sequence>
<name>A0A9P5NCV6_GYMJU</name>
<feature type="region of interest" description="Disordered" evidence="1">
    <location>
        <begin position="183"/>
        <end position="203"/>
    </location>
</feature>
<dbReference type="Proteomes" id="UP000724874">
    <property type="component" value="Unassembled WGS sequence"/>
</dbReference>
<feature type="region of interest" description="Disordered" evidence="1">
    <location>
        <begin position="39"/>
        <end position="65"/>
    </location>
</feature>
<protein>
    <submittedName>
        <fullName evidence="2">Uncharacterized protein</fullName>
    </submittedName>
</protein>
<feature type="compositionally biased region" description="Basic and acidic residues" evidence="1">
    <location>
        <begin position="184"/>
        <end position="203"/>
    </location>
</feature>
<reference evidence="2" key="1">
    <citation type="submission" date="2020-11" db="EMBL/GenBank/DDBJ databases">
        <authorList>
            <consortium name="DOE Joint Genome Institute"/>
            <person name="Ahrendt S."/>
            <person name="Riley R."/>
            <person name="Andreopoulos W."/>
            <person name="LaButti K."/>
            <person name="Pangilinan J."/>
            <person name="Ruiz-duenas F.J."/>
            <person name="Barrasa J.M."/>
            <person name="Sanchez-Garcia M."/>
            <person name="Camarero S."/>
            <person name="Miyauchi S."/>
            <person name="Serrano A."/>
            <person name="Linde D."/>
            <person name="Babiker R."/>
            <person name="Drula E."/>
            <person name="Ayuso-Fernandez I."/>
            <person name="Pacheco R."/>
            <person name="Padilla G."/>
            <person name="Ferreira P."/>
            <person name="Barriuso J."/>
            <person name="Kellner H."/>
            <person name="Castanera R."/>
            <person name="Alfaro M."/>
            <person name="Ramirez L."/>
            <person name="Pisabarro A.G."/>
            <person name="Kuo A."/>
            <person name="Tritt A."/>
            <person name="Lipzen A."/>
            <person name="He G."/>
            <person name="Yan M."/>
            <person name="Ng V."/>
            <person name="Cullen D."/>
            <person name="Martin F."/>
            <person name="Rosso M.-N."/>
            <person name="Henrissat B."/>
            <person name="Hibbett D."/>
            <person name="Martinez A.T."/>
            <person name="Grigoriev I.V."/>
        </authorList>
    </citation>
    <scope>NUCLEOTIDE SEQUENCE</scope>
    <source>
        <strain evidence="2">AH 44721</strain>
    </source>
</reference>
<organism evidence="2 3">
    <name type="scientific">Gymnopilus junonius</name>
    <name type="common">Spectacular rustgill mushroom</name>
    <name type="synonym">Gymnopilus spectabilis subsp. junonius</name>
    <dbReference type="NCBI Taxonomy" id="109634"/>
    <lineage>
        <taxon>Eukaryota</taxon>
        <taxon>Fungi</taxon>
        <taxon>Dikarya</taxon>
        <taxon>Basidiomycota</taxon>
        <taxon>Agaricomycotina</taxon>
        <taxon>Agaricomycetes</taxon>
        <taxon>Agaricomycetidae</taxon>
        <taxon>Agaricales</taxon>
        <taxon>Agaricineae</taxon>
        <taxon>Hymenogastraceae</taxon>
        <taxon>Gymnopilus</taxon>
    </lineage>
</organism>
<gene>
    <name evidence="2" type="ORF">CPB84DRAFT_1750854</name>
</gene>